<dbReference type="Gene3D" id="1.10.560.10">
    <property type="entry name" value="GroEL-like equatorial domain"/>
    <property type="match status" value="2"/>
</dbReference>
<dbReference type="Gene3D" id="3.30.260.10">
    <property type="entry name" value="TCP-1-like chaperonin intermediate domain"/>
    <property type="match status" value="1"/>
</dbReference>
<evidence type="ECO:0000256" key="2">
    <source>
        <dbReference type="ARBA" id="ARBA00008020"/>
    </source>
</evidence>
<keyword evidence="11" id="KW-1185">Reference proteome</keyword>
<dbReference type="InterPro" id="IPR027413">
    <property type="entry name" value="GROEL-like_equatorial_sf"/>
</dbReference>
<dbReference type="SUPFAM" id="SSF48592">
    <property type="entry name" value="GroEL equatorial domain-like"/>
    <property type="match status" value="2"/>
</dbReference>
<name>A0A430Q634_SCHBO</name>
<dbReference type="PROSITE" id="PS00750">
    <property type="entry name" value="TCP1_1"/>
    <property type="match status" value="1"/>
</dbReference>
<dbReference type="GO" id="GO:0051082">
    <property type="term" value="F:unfolded protein binding"/>
    <property type="evidence" value="ECO:0007669"/>
    <property type="project" value="InterPro"/>
</dbReference>
<dbReference type="InterPro" id="IPR017998">
    <property type="entry name" value="Chaperone_TCP-1"/>
</dbReference>
<evidence type="ECO:0000256" key="3">
    <source>
        <dbReference type="ARBA" id="ARBA00016981"/>
    </source>
</evidence>
<keyword evidence="7 9" id="KW-0143">Chaperone</keyword>
<dbReference type="GO" id="GO:0140662">
    <property type="term" value="F:ATP-dependent protein folding chaperone"/>
    <property type="evidence" value="ECO:0007669"/>
    <property type="project" value="InterPro"/>
</dbReference>
<dbReference type="SUPFAM" id="SSF52029">
    <property type="entry name" value="GroEL apical domain-like"/>
    <property type="match status" value="2"/>
</dbReference>
<dbReference type="InterPro" id="IPR027409">
    <property type="entry name" value="GroEL-like_apical_dom_sf"/>
</dbReference>
<evidence type="ECO:0000313" key="10">
    <source>
        <dbReference type="EMBL" id="RTG83137.1"/>
    </source>
</evidence>
<dbReference type="SUPFAM" id="SSF54849">
    <property type="entry name" value="GroEL-intermediate domain like"/>
    <property type="match status" value="1"/>
</dbReference>
<evidence type="ECO:0000256" key="5">
    <source>
        <dbReference type="ARBA" id="ARBA00022741"/>
    </source>
</evidence>
<gene>
    <name evidence="10" type="ORF">DC041_0011378</name>
</gene>
<evidence type="ECO:0000256" key="8">
    <source>
        <dbReference type="ARBA" id="ARBA00029602"/>
    </source>
</evidence>
<dbReference type="Pfam" id="PF00118">
    <property type="entry name" value="Cpn60_TCP1"/>
    <property type="match status" value="2"/>
</dbReference>
<evidence type="ECO:0000256" key="9">
    <source>
        <dbReference type="RuleBase" id="RU004187"/>
    </source>
</evidence>
<dbReference type="FunFam" id="3.50.7.10:FF:000008">
    <property type="entry name" value="T-complex protein 1 subunit theta"/>
    <property type="match status" value="2"/>
</dbReference>
<dbReference type="InterPro" id="IPR002423">
    <property type="entry name" value="Cpn60/GroEL/TCP-1"/>
</dbReference>
<dbReference type="GO" id="GO:0005737">
    <property type="term" value="C:cytoplasm"/>
    <property type="evidence" value="ECO:0007669"/>
    <property type="project" value="UniProtKB-SubCell"/>
</dbReference>
<dbReference type="AlphaFoldDB" id="A0A430Q634"/>
<accession>A0A430Q634</accession>
<sequence length="749" mass="81418">MVVAQDEISVKYFEGLEESVYRNIEACLALSKSIRSTFGPSGQNKIVINHVGRLFVTNDAATILKELEVAHPAAKILVMASQQQEQEAGDGTNVVFQLSGALLEQARDLLKMGLSVAQVTSGFEMGCKKALEILDELVVENLSDIRCYKSVLRVIKTAVMSKQIDLADFLSELITKACIETLPQKSYFNVDNIRVLKILGAGVNQSKMIKGMVFRRETEGEVKEVFNGKVAIFSCPVDALQTETKGTVLLTSADELTKFSKGEEDLMEKHMRSLSDAGVKVIVSGGKVGELALHYANKLNMMVVKLSSKFDVRRLCQATGASALPQLVTPTPEELGTISHVYSDEIADASVVIFEQDTHEGTVVTLLIRGSTENIMDDVERAIDDGVNTFKCLTRSPKLVAGAGATEIELARRLVSYAGTVPGLEQYAIREFARAFEVVVKVLAENSGQKGAGVNQSKMIKGMVFRRETEGEVKEVFNGKVAIFSCPVDALQTETKGTVLLTSADELTKFSKGEEDLMEKHMRSLSDAGVKVIVSGGKVGELALHYANKLNMMVVKLSSKFDVRRLCQATGASALPQLVTPTPEELGTISHVYSDEIADASVVIFEQDTHEGTVVTLLIRGSTENIMDDVERAIDDGVNTFKCLTRSPKLVAGAGATEIELARRLVSYAGTVPGLEQYAIREFARAFEVVVKVLAENSGQKVLDLHLLKHWAIRLATNAANTILRVDQIIMARPAGGPKPRQPGAMDED</sequence>
<dbReference type="EMBL" id="QMKO01002571">
    <property type="protein sequence ID" value="RTG83137.1"/>
    <property type="molecule type" value="Genomic_DNA"/>
</dbReference>
<dbReference type="Proteomes" id="UP000290809">
    <property type="component" value="Unassembled WGS sequence"/>
</dbReference>
<proteinExistence type="inferred from homology"/>
<dbReference type="STRING" id="6184.A0A430Q634"/>
<dbReference type="GO" id="GO:0016887">
    <property type="term" value="F:ATP hydrolysis activity"/>
    <property type="evidence" value="ECO:0007669"/>
    <property type="project" value="InterPro"/>
</dbReference>
<dbReference type="InterPro" id="IPR027410">
    <property type="entry name" value="TCP-1-like_intermed_sf"/>
</dbReference>
<keyword evidence="4" id="KW-0963">Cytoplasm</keyword>
<evidence type="ECO:0000256" key="4">
    <source>
        <dbReference type="ARBA" id="ARBA00022490"/>
    </source>
</evidence>
<dbReference type="InterPro" id="IPR012721">
    <property type="entry name" value="Chap_CCT_theta"/>
</dbReference>
<dbReference type="NCBIfam" id="TIGR02346">
    <property type="entry name" value="chap_CCT_theta"/>
    <property type="match status" value="1"/>
</dbReference>
<evidence type="ECO:0000256" key="1">
    <source>
        <dbReference type="ARBA" id="ARBA00004496"/>
    </source>
</evidence>
<dbReference type="PANTHER" id="PTHR11353">
    <property type="entry name" value="CHAPERONIN"/>
    <property type="match status" value="1"/>
</dbReference>
<evidence type="ECO:0000313" key="11">
    <source>
        <dbReference type="Proteomes" id="UP000290809"/>
    </source>
</evidence>
<protein>
    <recommendedName>
        <fullName evidence="3">T-complex protein 1 subunit theta</fullName>
    </recommendedName>
    <alternativeName>
        <fullName evidence="8">CCT-theta</fullName>
    </alternativeName>
</protein>
<dbReference type="PRINTS" id="PR00304">
    <property type="entry name" value="TCOMPLEXTCP1"/>
</dbReference>
<reference evidence="10 11" key="1">
    <citation type="journal article" date="2019" name="PLoS Pathog.">
        <title>Genome sequence of the bovine parasite Schistosoma bovis Tanzania.</title>
        <authorList>
            <person name="Oey H."/>
            <person name="Zakrzewski M."/>
            <person name="Gobert G."/>
            <person name="Gravermann K."/>
            <person name="Stoye J."/>
            <person name="Jones M."/>
            <person name="Mcmanus D."/>
            <person name="Krause L."/>
        </authorList>
    </citation>
    <scope>NUCLEOTIDE SEQUENCE [LARGE SCALE GENOMIC DNA]</scope>
    <source>
        <strain evidence="10 11">TAN1997</strain>
    </source>
</reference>
<evidence type="ECO:0000256" key="7">
    <source>
        <dbReference type="ARBA" id="ARBA00023186"/>
    </source>
</evidence>
<dbReference type="PROSITE" id="PS00751">
    <property type="entry name" value="TCP1_2"/>
    <property type="match status" value="1"/>
</dbReference>
<dbReference type="PROSITE" id="PS00995">
    <property type="entry name" value="TCP1_3"/>
    <property type="match status" value="1"/>
</dbReference>
<comment type="caution">
    <text evidence="10">The sequence shown here is derived from an EMBL/GenBank/DDBJ whole genome shotgun (WGS) entry which is preliminary data.</text>
</comment>
<organism evidence="10 11">
    <name type="scientific">Schistosoma bovis</name>
    <name type="common">Blood fluke</name>
    <dbReference type="NCBI Taxonomy" id="6184"/>
    <lineage>
        <taxon>Eukaryota</taxon>
        <taxon>Metazoa</taxon>
        <taxon>Spiralia</taxon>
        <taxon>Lophotrochozoa</taxon>
        <taxon>Platyhelminthes</taxon>
        <taxon>Trematoda</taxon>
        <taxon>Digenea</taxon>
        <taxon>Strigeidida</taxon>
        <taxon>Schistosomatoidea</taxon>
        <taxon>Schistosomatidae</taxon>
        <taxon>Schistosoma</taxon>
    </lineage>
</organism>
<dbReference type="GO" id="GO:0005524">
    <property type="term" value="F:ATP binding"/>
    <property type="evidence" value="ECO:0007669"/>
    <property type="project" value="UniProtKB-KW"/>
</dbReference>
<comment type="similarity">
    <text evidence="2 9">Belongs to the TCP-1 chaperonin family.</text>
</comment>
<keyword evidence="5 9" id="KW-0547">Nucleotide-binding</keyword>
<keyword evidence="6 9" id="KW-0067">ATP-binding</keyword>
<evidence type="ECO:0000256" key="6">
    <source>
        <dbReference type="ARBA" id="ARBA00022840"/>
    </source>
</evidence>
<dbReference type="CDD" id="cd03341">
    <property type="entry name" value="TCP1_theta"/>
    <property type="match status" value="1"/>
</dbReference>
<comment type="subcellular location">
    <subcellularLocation>
        <location evidence="1">Cytoplasm</location>
    </subcellularLocation>
</comment>
<dbReference type="InterPro" id="IPR002194">
    <property type="entry name" value="Chaperonin_TCP-1_CS"/>
</dbReference>
<dbReference type="Gene3D" id="3.50.7.10">
    <property type="entry name" value="GroEL"/>
    <property type="match status" value="2"/>
</dbReference>